<keyword evidence="4" id="KW-1185">Reference proteome</keyword>
<dbReference type="SUPFAM" id="SSF48264">
    <property type="entry name" value="Cytochrome P450"/>
    <property type="match status" value="1"/>
</dbReference>
<proteinExistence type="inferred from homology"/>
<dbReference type="Gene3D" id="1.10.630.10">
    <property type="entry name" value="Cytochrome P450"/>
    <property type="match status" value="1"/>
</dbReference>
<dbReference type="EMBL" id="LCYG01000104">
    <property type="protein sequence ID" value="KLK89983.1"/>
    <property type="molecule type" value="Genomic_DNA"/>
</dbReference>
<dbReference type="GO" id="GO:0004497">
    <property type="term" value="F:monooxygenase activity"/>
    <property type="evidence" value="ECO:0007669"/>
    <property type="project" value="InterPro"/>
</dbReference>
<comment type="caution">
    <text evidence="3">The sequence shown here is derived from an EMBL/GenBank/DDBJ whole genome shotgun (WGS) entry which is preliminary data.</text>
</comment>
<dbReference type="InterPro" id="IPR002397">
    <property type="entry name" value="Cyt_P450_B"/>
</dbReference>
<dbReference type="GO" id="GO:0005506">
    <property type="term" value="F:iron ion binding"/>
    <property type="evidence" value="ECO:0007669"/>
    <property type="project" value="InterPro"/>
</dbReference>
<dbReference type="RefSeq" id="WP_047192359.1">
    <property type="nucleotide sequence ID" value="NZ_LCYG01000104.1"/>
</dbReference>
<comment type="similarity">
    <text evidence="2">Belongs to the cytochrome P450 family.</text>
</comment>
<dbReference type="Pfam" id="PF00067">
    <property type="entry name" value="p450"/>
    <property type="match status" value="1"/>
</dbReference>
<evidence type="ECO:0000256" key="2">
    <source>
        <dbReference type="ARBA" id="ARBA00010617"/>
    </source>
</evidence>
<dbReference type="GO" id="GO:0016705">
    <property type="term" value="F:oxidoreductase activity, acting on paired donors, with incorporation or reduction of molecular oxygen"/>
    <property type="evidence" value="ECO:0007669"/>
    <property type="project" value="InterPro"/>
</dbReference>
<dbReference type="OrthoDB" id="9801155at2"/>
<name>A0A0H1R4C8_9HYPH</name>
<sequence>MHDIPQPDWDPRSQTVLDDQVAAYDSMRGRCPVAYSDFLHWSVFRHADVMRVLKDHVTFSNVASRHMSVPNGMDPPEHTAYRALIEPYFTTERVQAFEPACRDIAAGLVTRLPAGGEVELMGSFAQEFALRIQCAFMGWPTEMNEPLRRWVQRNHDATLAGNRAATAAVALEFDGFVRHLLDVRREAGNTVPDDVTTRLLRERIDDRPLTDEEIVSIVRNWTVGELGTISASAGILTQYLATHPDLQSRLRENPSLLPAAIDEILRIHAPLIANRRATTRAVEIGGRRFAAGARLSLIWASANRDEAVFGDPDEFRLDRDPAQNLLYGTGIHVCPGAGLARLELRVVMEELLKHTRAIALVPDRPPEQETYPASGFASLTLRID</sequence>
<dbReference type="PATRIC" id="fig|1225564.3.peg.173"/>
<evidence type="ECO:0000313" key="3">
    <source>
        <dbReference type="EMBL" id="KLK89983.1"/>
    </source>
</evidence>
<dbReference type="Proteomes" id="UP000035489">
    <property type="component" value="Unassembled WGS sequence"/>
</dbReference>
<protein>
    <submittedName>
        <fullName evidence="3">Cytochrome P450</fullName>
    </submittedName>
</protein>
<dbReference type="PANTHER" id="PTHR46696">
    <property type="entry name" value="P450, PUTATIVE (EUROFUNG)-RELATED"/>
    <property type="match status" value="1"/>
</dbReference>
<accession>A0A0H1R4C8</accession>
<evidence type="ECO:0000256" key="1">
    <source>
        <dbReference type="ARBA" id="ARBA00001971"/>
    </source>
</evidence>
<dbReference type="PANTHER" id="PTHR46696:SF6">
    <property type="entry name" value="P450, PUTATIVE (EUROFUNG)-RELATED"/>
    <property type="match status" value="1"/>
</dbReference>
<dbReference type="InterPro" id="IPR001128">
    <property type="entry name" value="Cyt_P450"/>
</dbReference>
<evidence type="ECO:0000313" key="4">
    <source>
        <dbReference type="Proteomes" id="UP000035489"/>
    </source>
</evidence>
<dbReference type="PRINTS" id="PR00385">
    <property type="entry name" value="P450"/>
</dbReference>
<dbReference type="InterPro" id="IPR036396">
    <property type="entry name" value="Cyt_P450_sf"/>
</dbReference>
<dbReference type="GO" id="GO:0020037">
    <property type="term" value="F:heme binding"/>
    <property type="evidence" value="ECO:0007669"/>
    <property type="project" value="InterPro"/>
</dbReference>
<dbReference type="STRING" id="1225564.AA309_28225"/>
<dbReference type="AlphaFoldDB" id="A0A0H1R4C8"/>
<gene>
    <name evidence="3" type="ORF">AA309_28225</name>
</gene>
<dbReference type="CDD" id="cd11079">
    <property type="entry name" value="Cyp_unk"/>
    <property type="match status" value="1"/>
</dbReference>
<organism evidence="3 4">
    <name type="scientific">Microvirga vignae</name>
    <dbReference type="NCBI Taxonomy" id="1225564"/>
    <lineage>
        <taxon>Bacteria</taxon>
        <taxon>Pseudomonadati</taxon>
        <taxon>Pseudomonadota</taxon>
        <taxon>Alphaproteobacteria</taxon>
        <taxon>Hyphomicrobiales</taxon>
        <taxon>Methylobacteriaceae</taxon>
        <taxon>Microvirga</taxon>
    </lineage>
</organism>
<comment type="cofactor">
    <cofactor evidence="1">
        <name>heme</name>
        <dbReference type="ChEBI" id="CHEBI:30413"/>
    </cofactor>
</comment>
<dbReference type="PRINTS" id="PR00359">
    <property type="entry name" value="BP450"/>
</dbReference>
<reference evidence="3 4" key="1">
    <citation type="submission" date="2015-05" db="EMBL/GenBank/DDBJ databases">
        <title>Draft genome sequence of Microvirga vignae strain BR3299, a novel nitrogen fixing bacteria isolated from Brazil semi-aired region.</title>
        <authorList>
            <person name="Zilli J.E."/>
            <person name="Passos S.R."/>
            <person name="Leite J."/>
            <person name="Baldani J.I."/>
            <person name="Xavier G.R."/>
            <person name="Rumjaneck N.G."/>
            <person name="Simoes-Araujo J.L."/>
        </authorList>
    </citation>
    <scope>NUCLEOTIDE SEQUENCE [LARGE SCALE GENOMIC DNA]</scope>
    <source>
        <strain evidence="3 4">BR3299</strain>
    </source>
</reference>